<dbReference type="AlphaFoldDB" id="A0A8J2LJ60"/>
<dbReference type="OrthoDB" id="2372305at2759"/>
<keyword evidence="2" id="KW-1185">Reference proteome</keyword>
<dbReference type="PANTHER" id="PTHR16230:SF3">
    <property type="entry name" value="BIOGENESIS OF LYSOSOMAL ORGANELLES COMPLEX-1, SUBUNIT 4, CAPPUCCINO"/>
    <property type="match status" value="1"/>
</dbReference>
<organism evidence="1 2">
    <name type="scientific">Allacma fusca</name>
    <dbReference type="NCBI Taxonomy" id="39272"/>
    <lineage>
        <taxon>Eukaryota</taxon>
        <taxon>Metazoa</taxon>
        <taxon>Ecdysozoa</taxon>
        <taxon>Arthropoda</taxon>
        <taxon>Hexapoda</taxon>
        <taxon>Collembola</taxon>
        <taxon>Symphypleona</taxon>
        <taxon>Sminthuridae</taxon>
        <taxon>Allacma</taxon>
    </lineage>
</organism>
<comment type="caution">
    <text evidence="1">The sequence shown here is derived from an EMBL/GenBank/DDBJ whole genome shotgun (WGS) entry which is preliminary data.</text>
</comment>
<name>A0A8J2LJ60_9HEXA</name>
<dbReference type="EMBL" id="CAJVCH010570104">
    <property type="protein sequence ID" value="CAG7834069.1"/>
    <property type="molecule type" value="Genomic_DNA"/>
</dbReference>
<evidence type="ECO:0000313" key="2">
    <source>
        <dbReference type="Proteomes" id="UP000708208"/>
    </source>
</evidence>
<dbReference type="GO" id="GO:0031083">
    <property type="term" value="C:BLOC-1 complex"/>
    <property type="evidence" value="ECO:0007669"/>
    <property type="project" value="TreeGrafter"/>
</dbReference>
<accession>A0A8J2LJ60</accession>
<proteinExistence type="predicted"/>
<sequence length="160" mass="18635">MDMDDNAERMRLLTHFANSYSAYFKSEELTQELSKLQEYVEESVVKLEELQSLFEMNKAEYREWVETIVPCILQQNKATLEVFGTRLEYLSRIVQSLKTALDTLETQIIQAEHAFGLNSPFRNVLSYFRRPVEPAAMVHTLENAKFIPIDINIESMFVST</sequence>
<dbReference type="Proteomes" id="UP000708208">
    <property type="component" value="Unassembled WGS sequence"/>
</dbReference>
<gene>
    <name evidence="1" type="ORF">AFUS01_LOCUS43610</name>
</gene>
<dbReference type="PANTHER" id="PTHR16230">
    <property type="entry name" value="CAPPUCCINO"/>
    <property type="match status" value="1"/>
</dbReference>
<evidence type="ECO:0000313" key="1">
    <source>
        <dbReference type="EMBL" id="CAG7834069.1"/>
    </source>
</evidence>
<reference evidence="1" key="1">
    <citation type="submission" date="2021-06" db="EMBL/GenBank/DDBJ databases">
        <authorList>
            <person name="Hodson N. C."/>
            <person name="Mongue J. A."/>
            <person name="Jaron S. K."/>
        </authorList>
    </citation>
    <scope>NUCLEOTIDE SEQUENCE</scope>
</reference>
<protein>
    <submittedName>
        <fullName evidence="1">Uncharacterized protein</fullName>
    </submittedName>
</protein>
<dbReference type="InterPro" id="IPR024857">
    <property type="entry name" value="Cappuccino"/>
</dbReference>